<keyword evidence="5 8" id="KW-1133">Transmembrane helix</keyword>
<evidence type="ECO:0000256" key="2">
    <source>
        <dbReference type="ARBA" id="ARBA00022475"/>
    </source>
</evidence>
<dbReference type="GO" id="GO:0005886">
    <property type="term" value="C:plasma membrane"/>
    <property type="evidence" value="ECO:0007669"/>
    <property type="project" value="UniProtKB-SubCell"/>
</dbReference>
<evidence type="ECO:0000256" key="4">
    <source>
        <dbReference type="ARBA" id="ARBA00022692"/>
    </source>
</evidence>
<feature type="transmembrane region" description="Helical" evidence="8">
    <location>
        <begin position="6"/>
        <end position="27"/>
    </location>
</feature>
<feature type="transmembrane region" description="Helical" evidence="8">
    <location>
        <begin position="157"/>
        <end position="173"/>
    </location>
</feature>
<evidence type="ECO:0000256" key="3">
    <source>
        <dbReference type="ARBA" id="ARBA00022679"/>
    </source>
</evidence>
<feature type="transmembrane region" description="Helical" evidence="8">
    <location>
        <begin position="125"/>
        <end position="145"/>
    </location>
</feature>
<keyword evidence="11" id="KW-1185">Reference proteome</keyword>
<comment type="cofactor">
    <cofactor evidence="7">
        <name>Mg(2+)</name>
        <dbReference type="ChEBI" id="CHEBI:18420"/>
    </cofactor>
</comment>
<dbReference type="GO" id="GO:0009103">
    <property type="term" value="P:lipopolysaccharide biosynthetic process"/>
    <property type="evidence" value="ECO:0007669"/>
    <property type="project" value="TreeGrafter"/>
</dbReference>
<evidence type="ECO:0000256" key="5">
    <source>
        <dbReference type="ARBA" id="ARBA00022989"/>
    </source>
</evidence>
<gene>
    <name evidence="10" type="ORF">DFP87_103438</name>
    <name evidence="9" type="ORF">N5K24_21110</name>
</gene>
<reference evidence="9" key="2">
    <citation type="submission" date="2022-09" db="EMBL/GenBank/DDBJ databases">
        <title>Intensive care unit water sources are persistently colonized with multi-drug resistant bacteria and are the site of extensive horizontal gene transfer of antibiotic resistance genes.</title>
        <authorList>
            <person name="Diorio-Toth L."/>
        </authorList>
    </citation>
    <scope>NUCLEOTIDE SEQUENCE</scope>
    <source>
        <strain evidence="9">GD03676</strain>
    </source>
</reference>
<evidence type="ECO:0000256" key="7">
    <source>
        <dbReference type="PIRSR" id="PIRSR600715-1"/>
    </source>
</evidence>
<feature type="transmembrane region" description="Helical" evidence="8">
    <location>
        <begin position="231"/>
        <end position="254"/>
    </location>
</feature>
<feature type="transmembrane region" description="Helical" evidence="8">
    <location>
        <begin position="313"/>
        <end position="330"/>
    </location>
</feature>
<dbReference type="GO" id="GO:0071555">
    <property type="term" value="P:cell wall organization"/>
    <property type="evidence" value="ECO:0007669"/>
    <property type="project" value="TreeGrafter"/>
</dbReference>
<reference evidence="10 11" key="1">
    <citation type="submission" date="2018-06" db="EMBL/GenBank/DDBJ databases">
        <title>Genomic Encyclopedia of Type Strains, Phase III (KMG-III): the genomes of soil and plant-associated and newly described type strains.</title>
        <authorList>
            <person name="Whitman W."/>
        </authorList>
    </citation>
    <scope>NUCLEOTIDE SEQUENCE [LARGE SCALE GENOMIC DNA]</scope>
    <source>
        <strain evidence="10 11">CECT 7342</strain>
    </source>
</reference>
<keyword evidence="7" id="KW-0479">Metal-binding</keyword>
<feature type="binding site" evidence="7">
    <location>
        <position position="150"/>
    </location>
    <ligand>
        <name>Mg(2+)</name>
        <dbReference type="ChEBI" id="CHEBI:18420"/>
    </ligand>
</feature>
<dbReference type="Proteomes" id="UP001161276">
    <property type="component" value="Unassembled WGS sequence"/>
</dbReference>
<keyword evidence="7" id="KW-0460">Magnesium</keyword>
<dbReference type="PANTHER" id="PTHR22926">
    <property type="entry name" value="PHOSPHO-N-ACETYLMURAMOYL-PENTAPEPTIDE-TRANSFERASE"/>
    <property type="match status" value="1"/>
</dbReference>
<feature type="transmembrane region" description="Helical" evidence="8">
    <location>
        <begin position="179"/>
        <end position="195"/>
    </location>
</feature>
<comment type="caution">
    <text evidence="9">The sequence shown here is derived from an EMBL/GenBank/DDBJ whole genome shotgun (WGS) entry which is preliminary data.</text>
</comment>
<dbReference type="RefSeq" id="WP_006222924.1">
    <property type="nucleotide sequence ID" value="NZ_ALJE01000005.1"/>
</dbReference>
<feature type="transmembrane region" description="Helical" evidence="8">
    <location>
        <begin position="48"/>
        <end position="67"/>
    </location>
</feature>
<keyword evidence="2" id="KW-1003">Cell membrane</keyword>
<dbReference type="PANTHER" id="PTHR22926:SF3">
    <property type="entry name" value="UNDECAPRENYL-PHOSPHATE ALPHA-N-ACETYLGLUCOSAMINYL 1-PHOSPHATE TRANSFERASE"/>
    <property type="match status" value="1"/>
</dbReference>
<dbReference type="CDD" id="cd06854">
    <property type="entry name" value="GT_WbpL_WbcO_like"/>
    <property type="match status" value="1"/>
</dbReference>
<evidence type="ECO:0000256" key="1">
    <source>
        <dbReference type="ARBA" id="ARBA00004651"/>
    </source>
</evidence>
<feature type="transmembrane region" description="Helical" evidence="8">
    <location>
        <begin position="73"/>
        <end position="90"/>
    </location>
</feature>
<feature type="binding site" evidence="7">
    <location>
        <position position="206"/>
    </location>
    <ligand>
        <name>Mg(2+)</name>
        <dbReference type="ChEBI" id="CHEBI:18420"/>
    </ligand>
</feature>
<sequence length="334" mass="35299">MSTFYFLLIAVFVVAVVATRASIAWAHHRNILDEPNHRSSHSRPTPRGGGIGVVTACIVGIAGATAMGLLSHSAAGALACGLPIAVIGYIDDRRSLSARSRLLVQVASAAGALWFLSPLPALTVFGFTLPIGLTLAFYLIGIVWMTNLYNFMDGIDGIAAAQAIAIGLCWAVVAGPAPAVAGLTLALAAAGFLVYNRPPAKVFMGDVGSAFCGFFIAVAALQMQQAVQQSLFLWLLPAAPFVLDATVTLLVRLIHKQRPNVAHRSHAYQILARKCRAHGPVSLGYFLVAVLWFGAVLWWGYHHNQALAPETLFLLAGLPFVIVAAALGAGRNNN</sequence>
<proteinExistence type="predicted"/>
<feature type="transmembrane region" description="Helical" evidence="8">
    <location>
        <begin position="207"/>
        <end position="225"/>
    </location>
</feature>
<dbReference type="EMBL" id="QNRM01000003">
    <property type="protein sequence ID" value="RBP21191.1"/>
    <property type="molecule type" value="Genomic_DNA"/>
</dbReference>
<dbReference type="GeneID" id="99730457"/>
<evidence type="ECO:0000256" key="6">
    <source>
        <dbReference type="ARBA" id="ARBA00023136"/>
    </source>
</evidence>
<dbReference type="Proteomes" id="UP000252124">
    <property type="component" value="Unassembled WGS sequence"/>
</dbReference>
<evidence type="ECO:0000313" key="9">
    <source>
        <dbReference type="EMBL" id="MDH2052917.1"/>
    </source>
</evidence>
<dbReference type="eggNOG" id="COG0472">
    <property type="taxonomic scope" value="Bacteria"/>
</dbReference>
<keyword evidence="3 10" id="KW-0808">Transferase</keyword>
<accession>A0A366G317</accession>
<dbReference type="InterPro" id="IPR000715">
    <property type="entry name" value="Glycosyl_transferase_4"/>
</dbReference>
<comment type="subcellular location">
    <subcellularLocation>
        <location evidence="1">Cell membrane</location>
        <topology evidence="1">Multi-pass membrane protein</topology>
    </subcellularLocation>
</comment>
<evidence type="ECO:0000313" key="12">
    <source>
        <dbReference type="Proteomes" id="UP001161276"/>
    </source>
</evidence>
<dbReference type="Pfam" id="PF00953">
    <property type="entry name" value="Glycos_transf_4"/>
    <property type="match status" value="1"/>
</dbReference>
<organism evidence="9 12">
    <name type="scientific">Achromobacter marplatensis</name>
    <dbReference type="NCBI Taxonomy" id="470868"/>
    <lineage>
        <taxon>Bacteria</taxon>
        <taxon>Pseudomonadati</taxon>
        <taxon>Pseudomonadota</taxon>
        <taxon>Betaproteobacteria</taxon>
        <taxon>Burkholderiales</taxon>
        <taxon>Alcaligenaceae</taxon>
        <taxon>Achromobacter</taxon>
    </lineage>
</organism>
<evidence type="ECO:0000313" key="10">
    <source>
        <dbReference type="EMBL" id="RBP21191.1"/>
    </source>
</evidence>
<keyword evidence="4 8" id="KW-0812">Transmembrane</keyword>
<dbReference type="EMBL" id="JAOCKG010000010">
    <property type="protein sequence ID" value="MDH2052917.1"/>
    <property type="molecule type" value="Genomic_DNA"/>
</dbReference>
<dbReference type="GO" id="GO:0016780">
    <property type="term" value="F:phosphotransferase activity, for other substituted phosphate groups"/>
    <property type="evidence" value="ECO:0007669"/>
    <property type="project" value="InterPro"/>
</dbReference>
<dbReference type="GO" id="GO:0044038">
    <property type="term" value="P:cell wall macromolecule biosynthetic process"/>
    <property type="evidence" value="ECO:0007669"/>
    <property type="project" value="TreeGrafter"/>
</dbReference>
<evidence type="ECO:0000256" key="8">
    <source>
        <dbReference type="SAM" id="Phobius"/>
    </source>
</evidence>
<name>J4YVN2_9BURK</name>
<feature type="transmembrane region" description="Helical" evidence="8">
    <location>
        <begin position="102"/>
        <end position="119"/>
    </location>
</feature>
<feature type="transmembrane region" description="Helical" evidence="8">
    <location>
        <begin position="283"/>
        <end position="301"/>
    </location>
</feature>
<protein>
    <submittedName>
        <fullName evidence="10">Fuc2NAc and GlcNAc transferase</fullName>
    </submittedName>
    <submittedName>
        <fullName evidence="9">Glycosyltransferase family 4 protein</fullName>
    </submittedName>
</protein>
<accession>J4YVN2</accession>
<dbReference type="GO" id="GO:0046872">
    <property type="term" value="F:metal ion binding"/>
    <property type="evidence" value="ECO:0007669"/>
    <property type="project" value="UniProtKB-KW"/>
</dbReference>
<dbReference type="AlphaFoldDB" id="J4YVN2"/>
<evidence type="ECO:0000313" key="11">
    <source>
        <dbReference type="Proteomes" id="UP000252124"/>
    </source>
</evidence>
<dbReference type="OrthoDB" id="9783652at2"/>
<keyword evidence="6 8" id="KW-0472">Membrane</keyword>